<evidence type="ECO:0008006" key="4">
    <source>
        <dbReference type="Google" id="ProtNLM"/>
    </source>
</evidence>
<feature type="compositionally biased region" description="Polar residues" evidence="1">
    <location>
        <begin position="1"/>
        <end position="16"/>
    </location>
</feature>
<protein>
    <recommendedName>
        <fullName evidence="4">NADH-quinone oxidoreductase subunit E</fullName>
    </recommendedName>
</protein>
<dbReference type="OrthoDB" id="5624341at2"/>
<keyword evidence="3" id="KW-1185">Reference proteome</keyword>
<evidence type="ECO:0000313" key="3">
    <source>
        <dbReference type="Proteomes" id="UP000245539"/>
    </source>
</evidence>
<organism evidence="2 3">
    <name type="scientific">Leucothrix pacifica</name>
    <dbReference type="NCBI Taxonomy" id="1247513"/>
    <lineage>
        <taxon>Bacteria</taxon>
        <taxon>Pseudomonadati</taxon>
        <taxon>Pseudomonadota</taxon>
        <taxon>Gammaproteobacteria</taxon>
        <taxon>Thiotrichales</taxon>
        <taxon>Thiotrichaceae</taxon>
        <taxon>Leucothrix</taxon>
    </lineage>
</organism>
<proteinExistence type="predicted"/>
<sequence>MLSNKKPSSTANNQQEQHSDEQSAPVELKRTKPTAARKAQTQQADNLKAIKGVSAAVEKLLNEVGIIHYRQIGRFTEANINWVNHYLGYSSRVQHENWVEQAKQLAKEQEVKNLGGEVSDDMKPNLLSGPDGEADDFKRIKGIGLVLEQALHELGIYHYYQLATLTFNNVRWLEHQIGFPGRVQREDWIAQARDLARGNVTEYASRFDKGKTPYGG</sequence>
<evidence type="ECO:0000256" key="1">
    <source>
        <dbReference type="SAM" id="MobiDB-lite"/>
    </source>
</evidence>
<evidence type="ECO:0000313" key="2">
    <source>
        <dbReference type="EMBL" id="PWQ92737.1"/>
    </source>
</evidence>
<reference evidence="2 3" key="1">
    <citation type="submission" date="2018-05" db="EMBL/GenBank/DDBJ databases">
        <title>Leucothrix arctica sp. nov., isolated from Arctic seawater.</title>
        <authorList>
            <person name="Choi A."/>
            <person name="Baek K."/>
        </authorList>
    </citation>
    <scope>NUCLEOTIDE SEQUENCE [LARGE SCALE GENOMIC DNA]</scope>
    <source>
        <strain evidence="2 3">JCM 18388</strain>
    </source>
</reference>
<feature type="region of interest" description="Disordered" evidence="1">
    <location>
        <begin position="1"/>
        <end position="43"/>
    </location>
</feature>
<gene>
    <name evidence="2" type="ORF">DKW60_19655</name>
</gene>
<dbReference type="Proteomes" id="UP000245539">
    <property type="component" value="Unassembled WGS sequence"/>
</dbReference>
<comment type="caution">
    <text evidence="2">The sequence shown here is derived from an EMBL/GenBank/DDBJ whole genome shotgun (WGS) entry which is preliminary data.</text>
</comment>
<name>A0A317C365_9GAMM</name>
<accession>A0A317C365</accession>
<dbReference type="EMBL" id="QGKM01000077">
    <property type="protein sequence ID" value="PWQ92737.1"/>
    <property type="molecule type" value="Genomic_DNA"/>
</dbReference>
<dbReference type="AlphaFoldDB" id="A0A317C365"/>
<dbReference type="RefSeq" id="WP_109839379.1">
    <property type="nucleotide sequence ID" value="NZ_QGKM01000077.1"/>
</dbReference>